<dbReference type="InterPro" id="IPR023578">
    <property type="entry name" value="Ras_GEF_dom_sf"/>
</dbReference>
<dbReference type="Gene3D" id="2.30.29.30">
    <property type="entry name" value="Pleckstrin-homology domain (PH domain)/Phosphotyrosine-binding domain (PTB)"/>
    <property type="match status" value="1"/>
</dbReference>
<reference evidence="6 7" key="1">
    <citation type="journal article" date="2012" name="Science">
        <title>The Paleozoic origin of enzymatic lignin decomposition reconstructed from 31 fungal genomes.</title>
        <authorList>
            <person name="Floudas D."/>
            <person name="Binder M."/>
            <person name="Riley R."/>
            <person name="Barry K."/>
            <person name="Blanchette R.A."/>
            <person name="Henrissat B."/>
            <person name="Martinez A.T."/>
            <person name="Otillar R."/>
            <person name="Spatafora J.W."/>
            <person name="Yadav J.S."/>
            <person name="Aerts A."/>
            <person name="Benoit I."/>
            <person name="Boyd A."/>
            <person name="Carlson A."/>
            <person name="Copeland A."/>
            <person name="Coutinho P.M."/>
            <person name="de Vries R.P."/>
            <person name="Ferreira P."/>
            <person name="Findley K."/>
            <person name="Foster B."/>
            <person name="Gaskell J."/>
            <person name="Glotzer D."/>
            <person name="Gorecki P."/>
            <person name="Heitman J."/>
            <person name="Hesse C."/>
            <person name="Hori C."/>
            <person name="Igarashi K."/>
            <person name="Jurgens J.A."/>
            <person name="Kallen N."/>
            <person name="Kersten P."/>
            <person name="Kohler A."/>
            <person name="Kuees U."/>
            <person name="Kumar T.K.A."/>
            <person name="Kuo A."/>
            <person name="LaButti K."/>
            <person name="Larrondo L.F."/>
            <person name="Lindquist E."/>
            <person name="Ling A."/>
            <person name="Lombard V."/>
            <person name="Lucas S."/>
            <person name="Lundell T."/>
            <person name="Martin R."/>
            <person name="McLaughlin D.J."/>
            <person name="Morgenstern I."/>
            <person name="Morin E."/>
            <person name="Murat C."/>
            <person name="Nagy L.G."/>
            <person name="Nolan M."/>
            <person name="Ohm R.A."/>
            <person name="Patyshakuliyeva A."/>
            <person name="Rokas A."/>
            <person name="Ruiz-Duenas F.J."/>
            <person name="Sabat G."/>
            <person name="Salamov A."/>
            <person name="Samejima M."/>
            <person name="Schmutz J."/>
            <person name="Slot J.C."/>
            <person name="St John F."/>
            <person name="Stenlid J."/>
            <person name="Sun H."/>
            <person name="Sun S."/>
            <person name="Syed K."/>
            <person name="Tsang A."/>
            <person name="Wiebenga A."/>
            <person name="Young D."/>
            <person name="Pisabarro A."/>
            <person name="Eastwood D.C."/>
            <person name="Martin F."/>
            <person name="Cullen D."/>
            <person name="Grigoriev I.V."/>
            <person name="Hibbett D.S."/>
        </authorList>
    </citation>
    <scope>NUCLEOTIDE SEQUENCE [LARGE SCALE GENOMIC DNA]</scope>
    <source>
        <strain evidence="6 7">MD-104</strain>
    </source>
</reference>
<dbReference type="SUPFAM" id="SSF48350">
    <property type="entry name" value="GTPase activation domain, GAP"/>
    <property type="match status" value="1"/>
</dbReference>
<dbReference type="Proteomes" id="UP000218811">
    <property type="component" value="Unassembled WGS sequence"/>
</dbReference>
<feature type="region of interest" description="Disordered" evidence="3">
    <location>
        <begin position="321"/>
        <end position="344"/>
    </location>
</feature>
<feature type="compositionally biased region" description="Polar residues" evidence="3">
    <location>
        <begin position="1026"/>
        <end position="1043"/>
    </location>
</feature>
<dbReference type="SUPFAM" id="SSF50729">
    <property type="entry name" value="PH domain-like"/>
    <property type="match status" value="2"/>
</dbReference>
<evidence type="ECO:0000259" key="5">
    <source>
        <dbReference type="PROSITE" id="PS50238"/>
    </source>
</evidence>
<gene>
    <name evidence="6" type="ORF">WOLCODRAFT_28060</name>
</gene>
<dbReference type="Pfam" id="PF00620">
    <property type="entry name" value="RhoGAP"/>
    <property type="match status" value="1"/>
</dbReference>
<dbReference type="SMART" id="SM00233">
    <property type="entry name" value="PH"/>
    <property type="match status" value="2"/>
</dbReference>
<dbReference type="GO" id="GO:0007264">
    <property type="term" value="P:small GTPase-mediated signal transduction"/>
    <property type="evidence" value="ECO:0007669"/>
    <property type="project" value="InterPro"/>
</dbReference>
<sequence length="2065" mass="227942">MTTRSLPLAHLHRLLSLRYPGDLVTYGTYPVNHGQSLPMTLGSCPPSISPLRSSRLLIRPFTTKLINTETTNYPFPVLPSSPSEPLSSSPPSRPSFQLSGPPPPSAGGASLAPVVSNGSSHVHSRSHSFTPRLASKLASPKTALPIPPSPKRKGSAGSDRQPEREREKNISGGSVGHGPSARSPFPFSLGGGGKSVSPSGSDFTAPHPTSPTMVGPPTIIEPQGEGADCKLQKRTSQVVYHAGFINRLTDFSPTAMSLRANYSYMSGGGPSALSKGWKPFKLVLKGSKLYFYKPPSDRSAAVKELFPTELVSVIEDEGLTDGDAEAAEVGDEDTGRGGRGGDREDMRRRRAFWGRTTHPALVVVGDSVERGTFEALVHEAVFATTFVRQDDSAPQVEDNADHASGTLDVGEAPVNVETGSEQATAALGGANIPHARYKASWREYTSAVLFCVPVLVGRAKFEAEFIRCSAYLITGAGEDHKTEEKARVQWLASQYLNYHGAPVNRDAWDDWRKETIPDFPADREAGSRLAGVPQTSSMQALYSASPRPDVSSDGFSELSPNLGAFSPRPNDSNKMLSFFEALGELPPSMPSLATMSSMSSSSQALRMTLEREGLTRDTLVKLDVQLIARSLSNFNRRFLKQVPDNFDAGFCFGQEDSEVQVAGDAVSESRSSASSLAPFVGSEEHPHWLTRLILIQVLVPEPVGSVTSPIVDSPARGPGSRMHTRSEVINVWAKVGELCRRTGDECSWRAISAALTSRPLARLDKVWKRVDAEAITTVQSWTQPHESFASGVLERPVAIPWAGDAKEYMRMTLDNARHGNEDEWRLDSLSDVRGRFEALRMTFALCSKAMDADTLKQADEVEALTRVWQDMQNGTDANPMASKFHRIDQFMSLSLAAEPRRRGLFEPYYWSRSTSQQSTPTLAAVLFPEPLPTVSFIDRELIVRGRLESSASINMQELQHVREVWLKAGGDGTMRTQATKPAGLDLGGTILPLFDGELLLLVQPFAESAATSRPTSRTPSRPPSSIADSSTISEKTFSRSPSIRVTPGSPPHGLDRKSSVLRRNSLPSISQRTSLVIPEVSSEKPLRVVVQAGTLERLVDVLAHGLQGVSVSVADDNGEMPLTDSKTREVKVDMDDFSEIWWSSFRSFLTPQVLFDFLRKRFTNARITSSSSSSEINQVVRKRSEVLETMNEWINRGGGAQDALDDTQLYKAFESFFAQSAEHDILQHISEDDVNAHQALAILDQIKKTLQLSFITQTRRPSRSPSLPYSSSDAIGVRSFGSDPPDIDKLEAEDLVNNVNSMASAALRNVNKDDLFITADILEVQSADRTGWFLPREPSSISDEVEIQCMSSYIMEVEPSEMISELAQESLYRLLPPSVRTCIRAFGILRKWLVSKLVGPRLSMHTRQRRMELMLRAIEVCRLRNAETAASDVPPIERPCVRSFVEALFVSAILSVESRMHYRVWQNIALARGTTCDTLSALLSKSTVSSVTSREALTVDIGWVLERMLEVISTPDILEGSAESTGVVNFDKRRTLHTLITSASGSAGTRRMRQRHHIDRRDLERLNAIEKEVAAIHFDLRTIREEAHREATQAGPIGAKRVYRPFQTLVALQQEKNKRDRHVRDRLSREKRHEQHRLDKREEYLNKAMNTRRQPAMPPKSHRNKKSVSSAFFQLMRPISSAFSSETLYPTGVKRTPAELDFTPSGKPSLVLSVVDARVAQFVNNERSYTFQLDTEDGGHYLLQALGKPEMKKWMDTIQHVSKTAAKRRLTYLGQNSKMQLSDHLLNQPATATQDPRAVFGVDLAFLLQREAGGNDVQPGAVPSVVERLIAEVEKRGLTEVGIYRIAGAHSEVAAYRDALNRGEWPIGSTTDIHAVCDLLKSWFRVLPGGIFPASTYSQILEAAGVEGDLSARLSSIRKVVHSLPDVNFDLLKRIVEHLEKVTDYEENTQMTAESLATVFSPNLIRAPNNDVGLFFANMSAGHRVTKLLIAHFHTIFDVDADQDPEFGRDNEEVELEEPIPEEDEDADLLCDNTREDPDLHKFSNQPPVLEVNLGSPQSFTFSVS</sequence>
<dbReference type="GO" id="GO:0005737">
    <property type="term" value="C:cytoplasm"/>
    <property type="evidence" value="ECO:0007669"/>
    <property type="project" value="TreeGrafter"/>
</dbReference>
<feature type="region of interest" description="Disordered" evidence="3">
    <location>
        <begin position="71"/>
        <end position="224"/>
    </location>
</feature>
<dbReference type="Pfam" id="PF00618">
    <property type="entry name" value="RasGEF_N"/>
    <property type="match status" value="1"/>
</dbReference>
<dbReference type="InterPro" id="IPR011993">
    <property type="entry name" value="PH-like_dom_sf"/>
</dbReference>
<evidence type="ECO:0008006" key="8">
    <source>
        <dbReference type="Google" id="ProtNLM"/>
    </source>
</evidence>
<dbReference type="Gene3D" id="1.20.870.10">
    <property type="entry name" value="Son of sevenless (SoS) protein Chain: S domain 1"/>
    <property type="match status" value="1"/>
</dbReference>
<protein>
    <recommendedName>
        <fullName evidence="8">Rho GTPase activation protein</fullName>
    </recommendedName>
</protein>
<dbReference type="Gene3D" id="1.10.840.10">
    <property type="entry name" value="Ras guanine-nucleotide exchange factors catalytic domain"/>
    <property type="match status" value="1"/>
</dbReference>
<feature type="domain" description="N-terminal Ras-GEF" evidence="4">
    <location>
        <begin position="1086"/>
        <end position="1241"/>
    </location>
</feature>
<dbReference type="STRING" id="742152.A0A2H3JG37"/>
<dbReference type="PROSITE" id="PS50238">
    <property type="entry name" value="RHOGAP"/>
    <property type="match status" value="1"/>
</dbReference>
<feature type="compositionally biased region" description="Low complexity" evidence="3">
    <location>
        <begin position="1009"/>
        <end position="1025"/>
    </location>
</feature>
<dbReference type="InterPro" id="IPR008936">
    <property type="entry name" value="Rho_GTPase_activation_prot"/>
</dbReference>
<feature type="compositionally biased region" description="Low complexity" evidence="3">
    <location>
        <begin position="74"/>
        <end position="99"/>
    </location>
</feature>
<name>A0A2H3JG37_WOLCO</name>
<evidence type="ECO:0000256" key="2">
    <source>
        <dbReference type="PROSITE-ProRule" id="PRU00135"/>
    </source>
</evidence>
<dbReference type="PROSITE" id="PS50212">
    <property type="entry name" value="RASGEF_NTER"/>
    <property type="match status" value="1"/>
</dbReference>
<dbReference type="GO" id="GO:0005085">
    <property type="term" value="F:guanyl-nucleotide exchange factor activity"/>
    <property type="evidence" value="ECO:0007669"/>
    <property type="project" value="UniProtKB-KW"/>
</dbReference>
<feature type="region of interest" description="Disordered" evidence="3">
    <location>
        <begin position="1009"/>
        <end position="1063"/>
    </location>
</feature>
<keyword evidence="7" id="KW-1185">Reference proteome</keyword>
<evidence type="ECO:0000256" key="1">
    <source>
        <dbReference type="ARBA" id="ARBA00022468"/>
    </source>
</evidence>
<organism evidence="6 7">
    <name type="scientific">Wolfiporia cocos (strain MD-104)</name>
    <name type="common">Brown rot fungus</name>
    <dbReference type="NCBI Taxonomy" id="742152"/>
    <lineage>
        <taxon>Eukaryota</taxon>
        <taxon>Fungi</taxon>
        <taxon>Dikarya</taxon>
        <taxon>Basidiomycota</taxon>
        <taxon>Agaricomycotina</taxon>
        <taxon>Agaricomycetes</taxon>
        <taxon>Polyporales</taxon>
        <taxon>Phaeolaceae</taxon>
        <taxon>Wolfiporia</taxon>
    </lineage>
</organism>
<evidence type="ECO:0000256" key="3">
    <source>
        <dbReference type="SAM" id="MobiDB-lite"/>
    </source>
</evidence>
<proteinExistence type="predicted"/>
<dbReference type="PANTHER" id="PTHR23176:SF129">
    <property type="entry name" value="RHO GTPASE ACTIVATING PROTEIN AT 16F, ISOFORM E-RELATED"/>
    <property type="match status" value="1"/>
</dbReference>
<dbReference type="InterPro" id="IPR001895">
    <property type="entry name" value="RASGEF_cat_dom"/>
</dbReference>
<evidence type="ECO:0000259" key="4">
    <source>
        <dbReference type="PROSITE" id="PS50212"/>
    </source>
</evidence>
<accession>A0A2H3JG37</accession>
<dbReference type="GO" id="GO:0005096">
    <property type="term" value="F:GTPase activator activity"/>
    <property type="evidence" value="ECO:0007669"/>
    <property type="project" value="UniProtKB-KW"/>
</dbReference>
<dbReference type="Gene3D" id="1.10.555.10">
    <property type="entry name" value="Rho GTPase activation protein"/>
    <property type="match status" value="1"/>
</dbReference>
<feature type="compositionally biased region" description="Acidic residues" evidence="3">
    <location>
        <begin position="321"/>
        <end position="332"/>
    </location>
</feature>
<dbReference type="InterPro" id="IPR000651">
    <property type="entry name" value="Ras-like_Gua-exchang_fac_N"/>
</dbReference>
<feature type="compositionally biased region" description="Basic and acidic residues" evidence="3">
    <location>
        <begin position="333"/>
        <end position="344"/>
    </location>
</feature>
<keyword evidence="1" id="KW-0343">GTPase activation</keyword>
<dbReference type="CDD" id="cd00159">
    <property type="entry name" value="RhoGAP"/>
    <property type="match status" value="1"/>
</dbReference>
<dbReference type="CDD" id="cd06224">
    <property type="entry name" value="REM"/>
    <property type="match status" value="1"/>
</dbReference>
<dbReference type="Pfam" id="PF00617">
    <property type="entry name" value="RasGEF"/>
    <property type="match status" value="1"/>
</dbReference>
<dbReference type="OrthoDB" id="79452at2759"/>
<evidence type="ECO:0000313" key="6">
    <source>
        <dbReference type="EMBL" id="PCH35674.1"/>
    </source>
</evidence>
<dbReference type="InterPro" id="IPR001849">
    <property type="entry name" value="PH_domain"/>
</dbReference>
<dbReference type="InterPro" id="IPR000198">
    <property type="entry name" value="RhoGAP_dom"/>
</dbReference>
<dbReference type="SUPFAM" id="SSF48366">
    <property type="entry name" value="Ras GEF"/>
    <property type="match status" value="2"/>
</dbReference>
<evidence type="ECO:0000313" key="7">
    <source>
        <dbReference type="Proteomes" id="UP000218811"/>
    </source>
</evidence>
<dbReference type="SMART" id="SM00324">
    <property type="entry name" value="RhoGAP"/>
    <property type="match status" value="1"/>
</dbReference>
<feature type="region of interest" description="Disordered" evidence="3">
    <location>
        <begin position="1615"/>
        <end position="1636"/>
    </location>
</feature>
<dbReference type="InterPro" id="IPR050729">
    <property type="entry name" value="Rho-GAP"/>
</dbReference>
<dbReference type="EMBL" id="KB467854">
    <property type="protein sequence ID" value="PCH35674.1"/>
    <property type="molecule type" value="Genomic_DNA"/>
</dbReference>
<feature type="domain" description="Rho-GAP" evidence="5">
    <location>
        <begin position="1802"/>
        <end position="1997"/>
    </location>
</feature>
<dbReference type="OMA" id="KGWKPFK"/>
<dbReference type="InterPro" id="IPR036964">
    <property type="entry name" value="RASGEF_cat_dom_sf"/>
</dbReference>
<keyword evidence="2" id="KW-0344">Guanine-nucleotide releasing factor</keyword>
<dbReference type="PANTHER" id="PTHR23176">
    <property type="entry name" value="RHO/RAC/CDC GTPASE-ACTIVATING PROTEIN"/>
    <property type="match status" value="1"/>
</dbReference>
<feature type="compositionally biased region" description="Basic and acidic residues" evidence="3">
    <location>
        <begin position="160"/>
        <end position="169"/>
    </location>
</feature>